<dbReference type="EMBL" id="AP025730">
    <property type="protein sequence ID" value="BDI07158.1"/>
    <property type="molecule type" value="Genomic_DNA"/>
</dbReference>
<evidence type="ECO:0000313" key="6">
    <source>
        <dbReference type="Proteomes" id="UP001057498"/>
    </source>
</evidence>
<dbReference type="InterPro" id="IPR017900">
    <property type="entry name" value="4Fe4S_Fe_S_CS"/>
</dbReference>
<keyword evidence="2" id="KW-0408">Iron</keyword>
<dbReference type="Proteomes" id="UP001057498">
    <property type="component" value="Chromosome"/>
</dbReference>
<evidence type="ECO:0000313" key="5">
    <source>
        <dbReference type="EMBL" id="BDI07158.1"/>
    </source>
</evidence>
<dbReference type="Pfam" id="PF12838">
    <property type="entry name" value="Fer4_7"/>
    <property type="match status" value="1"/>
</dbReference>
<dbReference type="Gene3D" id="3.30.70.20">
    <property type="match status" value="1"/>
</dbReference>
<dbReference type="PROSITE" id="PS00198">
    <property type="entry name" value="4FE4S_FER_1"/>
    <property type="match status" value="1"/>
</dbReference>
<organism evidence="5 6">
    <name type="scientific">Sphaerotilus microaerophilus</name>
    <dbReference type="NCBI Taxonomy" id="2914710"/>
    <lineage>
        <taxon>Bacteria</taxon>
        <taxon>Pseudomonadati</taxon>
        <taxon>Pseudomonadota</taxon>
        <taxon>Betaproteobacteria</taxon>
        <taxon>Burkholderiales</taxon>
        <taxon>Sphaerotilaceae</taxon>
        <taxon>Sphaerotilus</taxon>
    </lineage>
</organism>
<gene>
    <name evidence="5" type="ORF">CATMQ487_41280</name>
</gene>
<accession>A0ABM7YRF7</accession>
<protein>
    <recommendedName>
        <fullName evidence="4">4Fe-4S ferredoxin-type domain-containing protein</fullName>
    </recommendedName>
</protein>
<evidence type="ECO:0000256" key="2">
    <source>
        <dbReference type="ARBA" id="ARBA00023004"/>
    </source>
</evidence>
<dbReference type="SUPFAM" id="SSF54862">
    <property type="entry name" value="4Fe-4S ferredoxins"/>
    <property type="match status" value="1"/>
</dbReference>
<keyword evidence="3" id="KW-0411">Iron-sulfur</keyword>
<keyword evidence="1" id="KW-0479">Metal-binding</keyword>
<sequence>MPACPYQLLSLQVQGPSGEPWKKTSVLSDPAACPGCRLCVPRCPFGALSMQPSAGDAPLEPPAALPR</sequence>
<reference evidence="5" key="1">
    <citation type="submission" date="2022-04" db="EMBL/GenBank/DDBJ databases">
        <title>Whole genome sequence of Sphaerotilus sp. FB-5.</title>
        <authorList>
            <person name="Takeda M."/>
            <person name="Narihara S."/>
            <person name="Akimoto M."/>
            <person name="Akimoto R."/>
            <person name="Nishiyashiki S."/>
            <person name="Murakami T."/>
        </authorList>
    </citation>
    <scope>NUCLEOTIDE SEQUENCE</scope>
    <source>
        <strain evidence="5">FB-5</strain>
    </source>
</reference>
<evidence type="ECO:0000259" key="4">
    <source>
        <dbReference type="PROSITE" id="PS51379"/>
    </source>
</evidence>
<keyword evidence="6" id="KW-1185">Reference proteome</keyword>
<dbReference type="PROSITE" id="PS51379">
    <property type="entry name" value="4FE4S_FER_2"/>
    <property type="match status" value="1"/>
</dbReference>
<dbReference type="InterPro" id="IPR017896">
    <property type="entry name" value="4Fe4S_Fe-S-bd"/>
</dbReference>
<evidence type="ECO:0000256" key="3">
    <source>
        <dbReference type="ARBA" id="ARBA00023014"/>
    </source>
</evidence>
<proteinExistence type="predicted"/>
<name>A0ABM7YRF7_9BURK</name>
<feature type="domain" description="4Fe-4S ferredoxin-type" evidence="4">
    <location>
        <begin position="24"/>
        <end position="53"/>
    </location>
</feature>
<evidence type="ECO:0000256" key="1">
    <source>
        <dbReference type="ARBA" id="ARBA00022723"/>
    </source>
</evidence>